<sequence>MASGSTSSASLADSLPKVISSARTTREQKGGIQQLCERHTLGEGIGNDWNEITLPQLSAQRITETTELDNPQQITDTISSITPTMVAVQTRVTDRTARRISKNVYALIGKLAQEALERLIDEDGVAILDTGATTASPGAGAVLTTGNISAAKVNASSDTTEPAMPPFRCALHGWQMHDLHSELVAGVGTYPIGEGPTADVLRQGFMISSIASCSIHENGNISIDAVTGDAIGGVFAQEAILYIQGKAPWGKVVDKPYYGGGATDILLYAEYAYGTRGQSSWVQELKSDATAPTG</sequence>
<accession>A0A6M3IP68</accession>
<reference evidence="1" key="1">
    <citation type="submission" date="2020-03" db="EMBL/GenBank/DDBJ databases">
        <title>The deep terrestrial virosphere.</title>
        <authorList>
            <person name="Holmfeldt K."/>
            <person name="Nilsson E."/>
            <person name="Simone D."/>
            <person name="Lopez-Fernandez M."/>
            <person name="Wu X."/>
            <person name="de Brujin I."/>
            <person name="Lundin D."/>
            <person name="Andersson A."/>
            <person name="Bertilsson S."/>
            <person name="Dopson M."/>
        </authorList>
    </citation>
    <scope>NUCLEOTIDE SEQUENCE</scope>
    <source>
        <strain evidence="1">MM415B01343</strain>
    </source>
</reference>
<proteinExistence type="predicted"/>
<evidence type="ECO:0000313" key="1">
    <source>
        <dbReference type="EMBL" id="QJA59115.1"/>
    </source>
</evidence>
<dbReference type="EMBL" id="MT141355">
    <property type="protein sequence ID" value="QJA59115.1"/>
    <property type="molecule type" value="Genomic_DNA"/>
</dbReference>
<name>A0A6M3IP68_9ZZZZ</name>
<protein>
    <submittedName>
        <fullName evidence="1">Putative capsid protein</fullName>
    </submittedName>
</protein>
<organism evidence="1">
    <name type="scientific">viral metagenome</name>
    <dbReference type="NCBI Taxonomy" id="1070528"/>
    <lineage>
        <taxon>unclassified sequences</taxon>
        <taxon>metagenomes</taxon>
        <taxon>organismal metagenomes</taxon>
    </lineage>
</organism>
<gene>
    <name evidence="1" type="ORF">MM415B01343_0003</name>
</gene>
<dbReference type="AlphaFoldDB" id="A0A6M3IP68"/>